<sequence>MTTFVILLTACTHAGLVELGFGFFKSLRAVHNIIPKVEHCACIVDLFCRLGIQEAYEFLCQMEVDPNVIIWGALLSASRTFSCIELAKRARIHLCLYGLLSNIYAGVGRWQEALEIRKMMTGK</sequence>
<dbReference type="OrthoDB" id="185373at2759"/>
<evidence type="ECO:0000256" key="1">
    <source>
        <dbReference type="SAM" id="SignalP"/>
    </source>
</evidence>
<dbReference type="Proteomes" id="UP001141806">
    <property type="component" value="Unassembled WGS sequence"/>
</dbReference>
<organism evidence="2 3">
    <name type="scientific">Protea cynaroides</name>
    <dbReference type="NCBI Taxonomy" id="273540"/>
    <lineage>
        <taxon>Eukaryota</taxon>
        <taxon>Viridiplantae</taxon>
        <taxon>Streptophyta</taxon>
        <taxon>Embryophyta</taxon>
        <taxon>Tracheophyta</taxon>
        <taxon>Spermatophyta</taxon>
        <taxon>Magnoliopsida</taxon>
        <taxon>Proteales</taxon>
        <taxon>Proteaceae</taxon>
        <taxon>Protea</taxon>
    </lineage>
</organism>
<gene>
    <name evidence="2" type="ORF">NE237_017876</name>
</gene>
<evidence type="ECO:0000313" key="3">
    <source>
        <dbReference type="Proteomes" id="UP001141806"/>
    </source>
</evidence>
<dbReference type="AlphaFoldDB" id="A0A9Q0QNG1"/>
<dbReference type="PANTHER" id="PTHR47926">
    <property type="entry name" value="PENTATRICOPEPTIDE REPEAT-CONTAINING PROTEIN"/>
    <property type="match status" value="1"/>
</dbReference>
<feature type="signal peptide" evidence="1">
    <location>
        <begin position="1"/>
        <end position="19"/>
    </location>
</feature>
<dbReference type="EMBL" id="JAMYWD010000007">
    <property type="protein sequence ID" value="KAJ4966027.1"/>
    <property type="molecule type" value="Genomic_DNA"/>
</dbReference>
<dbReference type="InterPro" id="IPR011990">
    <property type="entry name" value="TPR-like_helical_dom_sf"/>
</dbReference>
<name>A0A9Q0QNG1_9MAGN</name>
<dbReference type="GO" id="GO:0009451">
    <property type="term" value="P:RNA modification"/>
    <property type="evidence" value="ECO:0007669"/>
    <property type="project" value="InterPro"/>
</dbReference>
<accession>A0A9Q0QNG1</accession>
<dbReference type="Gene3D" id="1.25.40.10">
    <property type="entry name" value="Tetratricopeptide repeat domain"/>
    <property type="match status" value="1"/>
</dbReference>
<keyword evidence="1" id="KW-0732">Signal</keyword>
<feature type="chain" id="PRO_5040517556" description="Pentatricopeptide repeat-containing protein" evidence="1">
    <location>
        <begin position="20"/>
        <end position="123"/>
    </location>
</feature>
<dbReference type="InterPro" id="IPR046960">
    <property type="entry name" value="PPR_At4g14850-like_plant"/>
</dbReference>
<proteinExistence type="predicted"/>
<dbReference type="PANTHER" id="PTHR47926:SF537">
    <property type="entry name" value="PENTACOTRIPEPTIDE-REPEAT REGION OF PRORP DOMAIN-CONTAINING PROTEIN"/>
    <property type="match status" value="1"/>
</dbReference>
<dbReference type="GO" id="GO:0003723">
    <property type="term" value="F:RNA binding"/>
    <property type="evidence" value="ECO:0007669"/>
    <property type="project" value="InterPro"/>
</dbReference>
<reference evidence="2" key="1">
    <citation type="journal article" date="2023" name="Plant J.">
        <title>The genome of the king protea, Protea cynaroides.</title>
        <authorList>
            <person name="Chang J."/>
            <person name="Duong T.A."/>
            <person name="Schoeman C."/>
            <person name="Ma X."/>
            <person name="Roodt D."/>
            <person name="Barker N."/>
            <person name="Li Z."/>
            <person name="Van de Peer Y."/>
            <person name="Mizrachi E."/>
        </authorList>
    </citation>
    <scope>NUCLEOTIDE SEQUENCE</scope>
    <source>
        <tissue evidence="2">Young leaves</tissue>
    </source>
</reference>
<protein>
    <recommendedName>
        <fullName evidence="4">Pentatricopeptide repeat-containing protein</fullName>
    </recommendedName>
</protein>
<evidence type="ECO:0000313" key="2">
    <source>
        <dbReference type="EMBL" id="KAJ4966027.1"/>
    </source>
</evidence>
<evidence type="ECO:0008006" key="4">
    <source>
        <dbReference type="Google" id="ProtNLM"/>
    </source>
</evidence>
<keyword evidence="3" id="KW-1185">Reference proteome</keyword>
<comment type="caution">
    <text evidence="2">The sequence shown here is derived from an EMBL/GenBank/DDBJ whole genome shotgun (WGS) entry which is preliminary data.</text>
</comment>